<feature type="domain" description="Anticodon-binding" evidence="5">
    <location>
        <begin position="3"/>
        <end position="74"/>
    </location>
</feature>
<evidence type="ECO:0000313" key="7">
    <source>
        <dbReference type="Proteomes" id="UP001285636"/>
    </source>
</evidence>
<organism evidence="6 7">
    <name type="scientific">Alkalihalophilus pseudofirmus</name>
    <name type="common">Bacillus pseudofirmus</name>
    <dbReference type="NCBI Taxonomy" id="79885"/>
    <lineage>
        <taxon>Bacteria</taxon>
        <taxon>Bacillati</taxon>
        <taxon>Bacillota</taxon>
        <taxon>Bacilli</taxon>
        <taxon>Bacillales</taxon>
        <taxon>Bacillaceae</taxon>
        <taxon>Alkalihalophilus</taxon>
    </lineage>
</organism>
<dbReference type="SUPFAM" id="SSF52954">
    <property type="entry name" value="Class II aaRS ABD-related"/>
    <property type="match status" value="1"/>
</dbReference>
<evidence type="ECO:0000259" key="5">
    <source>
        <dbReference type="Pfam" id="PF03129"/>
    </source>
</evidence>
<keyword evidence="4" id="KW-0030">Aminoacyl-tRNA synthetase</keyword>
<dbReference type="EMBL" id="JAWJAY010000242">
    <property type="protein sequence ID" value="MDV2887610.1"/>
    <property type="molecule type" value="Genomic_DNA"/>
</dbReference>
<dbReference type="Gene3D" id="3.40.50.800">
    <property type="entry name" value="Anticodon-binding domain"/>
    <property type="match status" value="1"/>
</dbReference>
<dbReference type="InterPro" id="IPR033656">
    <property type="entry name" value="HisRS_anticodon"/>
</dbReference>
<name>A0AAJ2U505_ALKPS</name>
<dbReference type="PANTHER" id="PTHR11476:SF7">
    <property type="entry name" value="HISTIDINE--TRNA LIGASE"/>
    <property type="match status" value="1"/>
</dbReference>
<comment type="similarity">
    <text evidence="1">Belongs to the class-II aminoacyl-tRNA synthetase family.</text>
</comment>
<sequence>VALLQKLRLAGFSAERDYLNRKIKAQFKAADRLNAKYVAVLGDDELKNNVINVKDMATGEQVEVALDSLVEYFRMLQQ</sequence>
<dbReference type="GO" id="GO:0005524">
    <property type="term" value="F:ATP binding"/>
    <property type="evidence" value="ECO:0007669"/>
    <property type="project" value="UniProtKB-KW"/>
</dbReference>
<evidence type="ECO:0000256" key="1">
    <source>
        <dbReference type="ARBA" id="ARBA00008226"/>
    </source>
</evidence>
<evidence type="ECO:0000313" key="6">
    <source>
        <dbReference type="EMBL" id="MDV2887610.1"/>
    </source>
</evidence>
<feature type="non-terminal residue" evidence="6">
    <location>
        <position position="1"/>
    </location>
</feature>
<evidence type="ECO:0000256" key="4">
    <source>
        <dbReference type="ARBA" id="ARBA00023146"/>
    </source>
</evidence>
<evidence type="ECO:0000256" key="2">
    <source>
        <dbReference type="ARBA" id="ARBA00022490"/>
    </source>
</evidence>
<dbReference type="RefSeq" id="WP_323467826.1">
    <property type="nucleotide sequence ID" value="NZ_JAWJAY010000242.1"/>
</dbReference>
<dbReference type="GO" id="GO:0004812">
    <property type="term" value="F:aminoacyl-tRNA ligase activity"/>
    <property type="evidence" value="ECO:0007669"/>
    <property type="project" value="UniProtKB-KW"/>
</dbReference>
<keyword evidence="6" id="KW-0436">Ligase</keyword>
<keyword evidence="2" id="KW-0963">Cytoplasm</keyword>
<reference evidence="6" key="1">
    <citation type="submission" date="2023-10" db="EMBL/GenBank/DDBJ databases">
        <title>Screening of Alkalihalophilus pseudofirmusBZ-TG-HK211 and Its Alleviation of Salt Stress on Rapeseed Growth.</title>
        <authorList>
            <person name="Zhao B."/>
            <person name="Guo T."/>
        </authorList>
    </citation>
    <scope>NUCLEOTIDE SEQUENCE</scope>
    <source>
        <strain evidence="6">BZ-TG-HK211</strain>
    </source>
</reference>
<evidence type="ECO:0000256" key="3">
    <source>
        <dbReference type="ARBA" id="ARBA00022840"/>
    </source>
</evidence>
<protein>
    <submittedName>
        <fullName evidence="6">His/Gly/Thr/Pro-type tRNA ligase C-terminal domain-containing protein</fullName>
    </submittedName>
</protein>
<dbReference type="Proteomes" id="UP001285636">
    <property type="component" value="Unassembled WGS sequence"/>
</dbReference>
<dbReference type="Pfam" id="PF03129">
    <property type="entry name" value="HGTP_anticodon"/>
    <property type="match status" value="1"/>
</dbReference>
<dbReference type="PANTHER" id="PTHR11476">
    <property type="entry name" value="HISTIDYL-TRNA SYNTHETASE"/>
    <property type="match status" value="1"/>
</dbReference>
<accession>A0AAJ2U505</accession>
<comment type="caution">
    <text evidence="6">The sequence shown here is derived from an EMBL/GenBank/DDBJ whole genome shotgun (WGS) entry which is preliminary data.</text>
</comment>
<dbReference type="InterPro" id="IPR004154">
    <property type="entry name" value="Anticodon-bd"/>
</dbReference>
<dbReference type="GO" id="GO:0006418">
    <property type="term" value="P:tRNA aminoacylation for protein translation"/>
    <property type="evidence" value="ECO:0007669"/>
    <property type="project" value="UniProtKB-ARBA"/>
</dbReference>
<dbReference type="CDD" id="cd00859">
    <property type="entry name" value="HisRS_anticodon"/>
    <property type="match status" value="1"/>
</dbReference>
<dbReference type="InterPro" id="IPR036621">
    <property type="entry name" value="Anticodon-bd_dom_sf"/>
</dbReference>
<gene>
    <name evidence="6" type="ORF">RYX45_20775</name>
</gene>
<dbReference type="AlphaFoldDB" id="A0AAJ2U505"/>
<proteinExistence type="inferred from homology"/>
<keyword evidence="3" id="KW-0067">ATP-binding</keyword>
<keyword evidence="3" id="KW-0547">Nucleotide-binding</keyword>